<dbReference type="InterPro" id="IPR043502">
    <property type="entry name" value="DNA/RNA_pol_sf"/>
</dbReference>
<name>A0A1I0SB50_9BACT</name>
<dbReference type="InterPro" id="IPR043128">
    <property type="entry name" value="Rev_trsase/Diguanyl_cyclase"/>
</dbReference>
<evidence type="ECO:0000313" key="5">
    <source>
        <dbReference type="Proteomes" id="UP000199310"/>
    </source>
</evidence>
<proteinExistence type="inferred from homology"/>
<keyword evidence="2" id="KW-0227">DNA damage</keyword>
<organism evidence="4 5">
    <name type="scientific">Chitinophaga arvensicola</name>
    <dbReference type="NCBI Taxonomy" id="29529"/>
    <lineage>
        <taxon>Bacteria</taxon>
        <taxon>Pseudomonadati</taxon>
        <taxon>Bacteroidota</taxon>
        <taxon>Chitinophagia</taxon>
        <taxon>Chitinophagales</taxon>
        <taxon>Chitinophagaceae</taxon>
        <taxon>Chitinophaga</taxon>
    </lineage>
</organism>
<dbReference type="OrthoDB" id="625722at2"/>
<evidence type="ECO:0000256" key="1">
    <source>
        <dbReference type="ARBA" id="ARBA00010945"/>
    </source>
</evidence>
<dbReference type="CDD" id="cd03468">
    <property type="entry name" value="PolY_like"/>
    <property type="match status" value="1"/>
</dbReference>
<evidence type="ECO:0000313" key="4">
    <source>
        <dbReference type="EMBL" id="SEW53779.1"/>
    </source>
</evidence>
<gene>
    <name evidence="4" type="ORF">SAMN04488122_5678</name>
</gene>
<reference evidence="5" key="1">
    <citation type="submission" date="2016-10" db="EMBL/GenBank/DDBJ databases">
        <authorList>
            <person name="Varghese N."/>
            <person name="Submissions S."/>
        </authorList>
    </citation>
    <scope>NUCLEOTIDE SEQUENCE [LARGE SCALE GENOMIC DNA]</scope>
    <source>
        <strain evidence="5">DSM 3695</strain>
    </source>
</reference>
<dbReference type="AlphaFoldDB" id="A0A1I0SB50"/>
<dbReference type="SUPFAM" id="SSF56672">
    <property type="entry name" value="DNA/RNA polymerases"/>
    <property type="match status" value="1"/>
</dbReference>
<dbReference type="PANTHER" id="PTHR35369:SF2">
    <property type="entry name" value="BLR3025 PROTEIN"/>
    <property type="match status" value="1"/>
</dbReference>
<comment type="similarity">
    <text evidence="1">Belongs to the DNA polymerase type-Y family.</text>
</comment>
<evidence type="ECO:0000259" key="3">
    <source>
        <dbReference type="Pfam" id="PF00817"/>
    </source>
</evidence>
<dbReference type="GO" id="GO:0006281">
    <property type="term" value="P:DNA repair"/>
    <property type="evidence" value="ECO:0007669"/>
    <property type="project" value="InterPro"/>
</dbReference>
<keyword evidence="5" id="KW-1185">Reference proteome</keyword>
<sequence length="501" mass="57035">MRRRFVSIWYCQLLTDWWIRRQPELRGQPFVLAAPDHGRMIITAASQAAQQQGISAGMSVADARALVATLQVFDNIPGSAVKLLTALGHWCIRYTPVSAIDPPDGLMLDVSGCAHLWGGEVPYLRDIFTRLKKFGYTIRIGIADSPGAAWAVARYGSAAAPVIPPGEQLAALLPFPPDALRLEPAILEKLRKLGLYQISSFIDMPRSALRRRFGNSLLLRLDQALNVEDEIIHPLQPPEAFREWLPSLEPIRTATGIGIALKQLLDLLCERLAKEGKGLRTVVFKCYRIDGEVSEISIGTNRPSHQPVHLFRLFEEKIPQIAPALGIELFVLEALKVEDTLPSQDVLWKRSTGLEDTIIAELLDRITNKMGADTVRRYLPDQHHWPERSIRITTNLQEKTDIGWRTDRPRPIRLLPQPELVEVAAPIPDYPPMLFIYQGKVHRIKKADGPERIEREWWLEAGEHRDYYTLEDEEGRRYWIFRLGHYDPDTPARWFIHGFFA</sequence>
<dbReference type="STRING" id="29529.SAMN04488122_5678"/>
<dbReference type="EMBL" id="FOJG01000002">
    <property type="protein sequence ID" value="SEW53779.1"/>
    <property type="molecule type" value="Genomic_DNA"/>
</dbReference>
<protein>
    <submittedName>
        <fullName evidence="4">Protein ImuB</fullName>
    </submittedName>
</protein>
<dbReference type="InterPro" id="IPR050356">
    <property type="entry name" value="SulA_CellDiv_inhibitor"/>
</dbReference>
<accession>A0A1I0SB50</accession>
<dbReference type="Pfam" id="PF00817">
    <property type="entry name" value="IMS"/>
    <property type="match status" value="1"/>
</dbReference>
<dbReference type="Gene3D" id="3.30.70.270">
    <property type="match status" value="1"/>
</dbReference>
<dbReference type="InterPro" id="IPR001126">
    <property type="entry name" value="UmuC"/>
</dbReference>
<evidence type="ECO:0000256" key="2">
    <source>
        <dbReference type="ARBA" id="ARBA00022763"/>
    </source>
</evidence>
<feature type="domain" description="UmuC" evidence="3">
    <location>
        <begin position="19"/>
        <end position="152"/>
    </location>
</feature>
<dbReference type="PANTHER" id="PTHR35369">
    <property type="entry name" value="BLR3025 PROTEIN-RELATED"/>
    <property type="match status" value="1"/>
</dbReference>
<dbReference type="RefSeq" id="WP_089901097.1">
    <property type="nucleotide sequence ID" value="NZ_FOJG01000002.1"/>
</dbReference>
<dbReference type="Gene3D" id="3.40.1170.60">
    <property type="match status" value="1"/>
</dbReference>
<dbReference type="Proteomes" id="UP000199310">
    <property type="component" value="Unassembled WGS sequence"/>
</dbReference>